<evidence type="ECO:0000313" key="4">
    <source>
        <dbReference type="Proteomes" id="UP000051010"/>
    </source>
</evidence>
<dbReference type="AlphaFoldDB" id="A0A0R1YTI2"/>
<dbReference type="PANTHER" id="PTHR35039:SF3">
    <property type="entry name" value="3-KETO-L-GULONATE-6-PHOSPHATE DECARBOXYLASE SGBH-RELATED"/>
    <property type="match status" value="1"/>
</dbReference>
<accession>A0A0R1YTI2</accession>
<dbReference type="GO" id="GO:0006207">
    <property type="term" value="P:'de novo' pyrimidine nucleobase biosynthetic process"/>
    <property type="evidence" value="ECO:0007669"/>
    <property type="project" value="InterPro"/>
</dbReference>
<dbReference type="RefSeq" id="WP_054732318.1">
    <property type="nucleotide sequence ID" value="NZ_AZFZ01000003.1"/>
</dbReference>
<protein>
    <submittedName>
        <fullName evidence="3">Orotidine 5-phosphate decarboxylase HUMPS family protein</fullName>
    </submittedName>
</protein>
<comment type="caution">
    <text evidence="3">The sequence shown here is derived from an EMBL/GenBank/DDBJ whole genome shotgun (WGS) entry which is preliminary data.</text>
</comment>
<dbReference type="GO" id="GO:0033982">
    <property type="term" value="F:3-dehydro-L-gulonate-6-phosphate decarboxylase activity"/>
    <property type="evidence" value="ECO:0007669"/>
    <property type="project" value="TreeGrafter"/>
</dbReference>
<evidence type="ECO:0000259" key="2">
    <source>
        <dbReference type="SMART" id="SM00934"/>
    </source>
</evidence>
<dbReference type="EMBL" id="AZFZ01000003">
    <property type="protein sequence ID" value="KRM45585.1"/>
    <property type="molecule type" value="Genomic_DNA"/>
</dbReference>
<dbReference type="PATRIC" id="fig|1423786.4.peg.1521"/>
<organism evidence="3 4">
    <name type="scientific">Lentilactobacillus parafarraginis DSM 18390 = JCM 14109</name>
    <dbReference type="NCBI Taxonomy" id="1423786"/>
    <lineage>
        <taxon>Bacteria</taxon>
        <taxon>Bacillati</taxon>
        <taxon>Bacillota</taxon>
        <taxon>Bacilli</taxon>
        <taxon>Lactobacillales</taxon>
        <taxon>Lactobacillaceae</taxon>
        <taxon>Lentilactobacillus</taxon>
    </lineage>
</organism>
<dbReference type="SMART" id="SM00934">
    <property type="entry name" value="OMPdecase"/>
    <property type="match status" value="1"/>
</dbReference>
<dbReference type="InterPro" id="IPR011060">
    <property type="entry name" value="RibuloseP-bd_barrel"/>
</dbReference>
<dbReference type="InterPro" id="IPR013785">
    <property type="entry name" value="Aldolase_TIM"/>
</dbReference>
<gene>
    <name evidence="3" type="ORF">FD47_GL001421</name>
</gene>
<feature type="domain" description="Orotidine 5'-phosphate decarboxylase" evidence="2">
    <location>
        <begin position="2"/>
        <end position="202"/>
    </location>
</feature>
<dbReference type="Proteomes" id="UP000051010">
    <property type="component" value="Unassembled WGS sequence"/>
</dbReference>
<sequence length="207" mass="22283">MKLQVAIDRVSLGYAVNLAEKLDSYVDIVEFGTSIVKDYGLIEIGHHRPAFKHAELLLDLKTFDEGPYEFEKGFDARADILTVMGAAGADTLAGVHKVAQDRGGDLFIDLMETGTDKIAQISGFTDAIYGIHHSHDAVAGFDAVATVADFHERFPDVKRISVAGGIDLPTAKRLAKQGIAESVIVGSKIIKTADPVAAAKKFMEVIK</sequence>
<evidence type="ECO:0000313" key="3">
    <source>
        <dbReference type="EMBL" id="KRM45585.1"/>
    </source>
</evidence>
<name>A0A0R1YTI2_9LACO</name>
<dbReference type="InterPro" id="IPR001754">
    <property type="entry name" value="OMPdeCOase_dom"/>
</dbReference>
<dbReference type="PANTHER" id="PTHR35039">
    <property type="entry name" value="3-KETO-L-GULONATE-6-PHOSPHATE DECARBOXYLASE SGBH-RELATED"/>
    <property type="match status" value="1"/>
</dbReference>
<dbReference type="Pfam" id="PF00215">
    <property type="entry name" value="OMPdecase"/>
    <property type="match status" value="1"/>
</dbReference>
<dbReference type="GO" id="GO:0019854">
    <property type="term" value="P:L-ascorbic acid catabolic process"/>
    <property type="evidence" value="ECO:0007669"/>
    <property type="project" value="TreeGrafter"/>
</dbReference>
<evidence type="ECO:0000256" key="1">
    <source>
        <dbReference type="ARBA" id="ARBA00023239"/>
    </source>
</evidence>
<dbReference type="SUPFAM" id="SSF51366">
    <property type="entry name" value="Ribulose-phoshate binding barrel"/>
    <property type="match status" value="1"/>
</dbReference>
<keyword evidence="1" id="KW-0456">Lyase</keyword>
<reference evidence="3 4" key="1">
    <citation type="journal article" date="2015" name="Genome Announc.">
        <title>Expanding the biotechnology potential of lactobacilli through comparative genomics of 213 strains and associated genera.</title>
        <authorList>
            <person name="Sun Z."/>
            <person name="Harris H.M."/>
            <person name="McCann A."/>
            <person name="Guo C."/>
            <person name="Argimon S."/>
            <person name="Zhang W."/>
            <person name="Yang X."/>
            <person name="Jeffery I.B."/>
            <person name="Cooney J.C."/>
            <person name="Kagawa T.F."/>
            <person name="Liu W."/>
            <person name="Song Y."/>
            <person name="Salvetti E."/>
            <person name="Wrobel A."/>
            <person name="Rasinkangas P."/>
            <person name="Parkhill J."/>
            <person name="Rea M.C."/>
            <person name="O'Sullivan O."/>
            <person name="Ritari J."/>
            <person name="Douillard F.P."/>
            <person name="Paul Ross R."/>
            <person name="Yang R."/>
            <person name="Briner A.E."/>
            <person name="Felis G.E."/>
            <person name="de Vos W.M."/>
            <person name="Barrangou R."/>
            <person name="Klaenhammer T.R."/>
            <person name="Caufield P.W."/>
            <person name="Cui Y."/>
            <person name="Zhang H."/>
            <person name="O'Toole P.W."/>
        </authorList>
    </citation>
    <scope>NUCLEOTIDE SEQUENCE [LARGE SCALE GENOMIC DNA]</scope>
    <source>
        <strain evidence="3 4">DSM 18390</strain>
    </source>
</reference>
<dbReference type="Gene3D" id="3.20.20.70">
    <property type="entry name" value="Aldolase class I"/>
    <property type="match status" value="1"/>
</dbReference>
<dbReference type="GO" id="GO:0004590">
    <property type="term" value="F:orotidine-5'-phosphate decarboxylase activity"/>
    <property type="evidence" value="ECO:0007669"/>
    <property type="project" value="InterPro"/>
</dbReference>
<proteinExistence type="predicted"/>